<dbReference type="EMBL" id="MFFM01000037">
    <property type="protein sequence ID" value="OGF11178.1"/>
    <property type="molecule type" value="Genomic_DNA"/>
</dbReference>
<dbReference type="Proteomes" id="UP000177230">
    <property type="component" value="Unassembled WGS sequence"/>
</dbReference>
<name>A0A1F5R9R5_9BACT</name>
<gene>
    <name evidence="2" type="ORF">A2024_07905</name>
</gene>
<keyword evidence="1" id="KW-0472">Membrane</keyword>
<evidence type="ECO:0000313" key="2">
    <source>
        <dbReference type="EMBL" id="OGF11178.1"/>
    </source>
</evidence>
<proteinExistence type="predicted"/>
<evidence type="ECO:0000313" key="3">
    <source>
        <dbReference type="Proteomes" id="UP000177230"/>
    </source>
</evidence>
<evidence type="ECO:0008006" key="4">
    <source>
        <dbReference type="Google" id="ProtNLM"/>
    </source>
</evidence>
<reference evidence="2 3" key="1">
    <citation type="journal article" date="2016" name="Nat. Commun.">
        <title>Thousands of microbial genomes shed light on interconnected biogeochemical processes in an aquifer system.</title>
        <authorList>
            <person name="Anantharaman K."/>
            <person name="Brown C.T."/>
            <person name="Hug L.A."/>
            <person name="Sharon I."/>
            <person name="Castelle C.J."/>
            <person name="Probst A.J."/>
            <person name="Thomas B.C."/>
            <person name="Singh A."/>
            <person name="Wilkins M.J."/>
            <person name="Karaoz U."/>
            <person name="Brodie E.L."/>
            <person name="Williams K.H."/>
            <person name="Hubbard S.S."/>
            <person name="Banfield J.F."/>
        </authorList>
    </citation>
    <scope>NUCLEOTIDE SEQUENCE [LARGE SCALE GENOMIC DNA]</scope>
</reference>
<accession>A0A1F5R9R5</accession>
<sequence length="122" mass="14172">MFTSFDPHRIQFLAIAGSVGLLLFILELIRRKRIRENHSLLWLFIGAVFMFFSIWRRGLEVMANLMGIAYPPTAFLLILVMALFVILIQFSIITSDLTEKNKKMAQEIGLLKERLREMLEGK</sequence>
<evidence type="ECO:0000256" key="1">
    <source>
        <dbReference type="SAM" id="Phobius"/>
    </source>
</evidence>
<feature type="transmembrane region" description="Helical" evidence="1">
    <location>
        <begin position="41"/>
        <end position="59"/>
    </location>
</feature>
<organism evidence="2 3">
    <name type="scientific">Candidatus Edwardsbacteria bacterium GWF2_54_11</name>
    <dbReference type="NCBI Taxonomy" id="1817851"/>
    <lineage>
        <taxon>Bacteria</taxon>
        <taxon>Candidatus Edwardsiibacteriota</taxon>
    </lineage>
</organism>
<dbReference type="AlphaFoldDB" id="A0A1F5R9R5"/>
<keyword evidence="1" id="KW-0812">Transmembrane</keyword>
<feature type="transmembrane region" description="Helical" evidence="1">
    <location>
        <begin position="12"/>
        <end position="29"/>
    </location>
</feature>
<protein>
    <recommendedName>
        <fullName evidence="4">DUF2304 domain-containing protein</fullName>
    </recommendedName>
</protein>
<dbReference type="Pfam" id="PF10066">
    <property type="entry name" value="DUF2304"/>
    <property type="match status" value="1"/>
</dbReference>
<keyword evidence="1" id="KW-1133">Transmembrane helix</keyword>
<comment type="caution">
    <text evidence="2">The sequence shown here is derived from an EMBL/GenBank/DDBJ whole genome shotgun (WGS) entry which is preliminary data.</text>
</comment>
<feature type="transmembrane region" description="Helical" evidence="1">
    <location>
        <begin position="74"/>
        <end position="94"/>
    </location>
</feature>
<dbReference type="InterPro" id="IPR019277">
    <property type="entry name" value="DUF2304"/>
</dbReference>